<dbReference type="CDD" id="cd04662">
    <property type="entry name" value="NUDIX_Hydrolase"/>
    <property type="match status" value="1"/>
</dbReference>
<keyword evidence="1" id="KW-0378">Hydrolase</keyword>
<feature type="domain" description="Nudix hydrolase" evidence="3">
    <location>
        <begin position="3"/>
        <end position="152"/>
    </location>
</feature>
<dbReference type="GO" id="GO:0004081">
    <property type="term" value="F:bis(5'-nucleosyl)-tetraphosphatase (asymmetrical) activity"/>
    <property type="evidence" value="ECO:0007669"/>
    <property type="project" value="TreeGrafter"/>
</dbReference>
<accession>A0A9X3I5F5</accession>
<dbReference type="AlphaFoldDB" id="A0A9X3I5F5"/>
<reference evidence="4" key="1">
    <citation type="submission" date="2022-10" db="EMBL/GenBank/DDBJ databases">
        <title>WGS of marine actinomycetes from Thailand.</title>
        <authorList>
            <person name="Thawai C."/>
        </authorList>
    </citation>
    <scope>NUCLEOTIDE SEQUENCE</scope>
    <source>
        <strain evidence="4">SW21</strain>
    </source>
</reference>
<dbReference type="GO" id="GO:0006167">
    <property type="term" value="P:AMP biosynthetic process"/>
    <property type="evidence" value="ECO:0007669"/>
    <property type="project" value="TreeGrafter"/>
</dbReference>
<dbReference type="InterPro" id="IPR015797">
    <property type="entry name" value="NUDIX_hydrolase-like_dom_sf"/>
</dbReference>
<dbReference type="Pfam" id="PF00293">
    <property type="entry name" value="NUDIX"/>
    <property type="match status" value="1"/>
</dbReference>
<dbReference type="EMBL" id="JAPKFM010000014">
    <property type="protein sequence ID" value="MCX2965201.1"/>
    <property type="molecule type" value="Genomic_DNA"/>
</dbReference>
<gene>
    <name evidence="4" type="ORF">OSB52_13965</name>
</gene>
<evidence type="ECO:0000313" key="4">
    <source>
        <dbReference type="EMBL" id="MCX2965201.1"/>
    </source>
</evidence>
<evidence type="ECO:0000259" key="3">
    <source>
        <dbReference type="PROSITE" id="PS51462"/>
    </source>
</evidence>
<keyword evidence="5" id="KW-1185">Reference proteome</keyword>
<dbReference type="RefSeq" id="WP_266062282.1">
    <property type="nucleotide sequence ID" value="NZ_JAPKFM010000014.1"/>
</dbReference>
<dbReference type="InterPro" id="IPR020084">
    <property type="entry name" value="NUDIX_hydrolase_CS"/>
</dbReference>
<dbReference type="PROSITE" id="PS00893">
    <property type="entry name" value="NUDIX_BOX"/>
    <property type="match status" value="1"/>
</dbReference>
<dbReference type="Proteomes" id="UP001143347">
    <property type="component" value="Unassembled WGS sequence"/>
</dbReference>
<proteinExistence type="predicted"/>
<feature type="region of interest" description="Disordered" evidence="2">
    <location>
        <begin position="50"/>
        <end position="74"/>
    </location>
</feature>
<protein>
    <submittedName>
        <fullName evidence="4">NUDIX domain-containing protein</fullName>
    </submittedName>
</protein>
<evidence type="ECO:0000313" key="5">
    <source>
        <dbReference type="Proteomes" id="UP001143347"/>
    </source>
</evidence>
<dbReference type="Gene3D" id="3.90.79.10">
    <property type="entry name" value="Nucleoside Triphosphate Pyrophosphohydrolase"/>
    <property type="match status" value="1"/>
</dbReference>
<sequence>MVSRRRSAGLLLYRRRGGDVEVLIAHPGGPLWARKDVGAWTIPKGLLEPDEEPEATARREFAEEIGSPAPTGPVIELGDVTQASGKVVAAFAVEGDIDTSTVVSNTFEMVWPPRSGKLQSFPEVDRAEWVDPETARVKLNPAQVAFVDRLLETLASPR</sequence>
<name>A0A9X3I5F5_9ACTN</name>
<dbReference type="InterPro" id="IPR000086">
    <property type="entry name" value="NUDIX_hydrolase_dom"/>
</dbReference>
<comment type="caution">
    <text evidence="4">The sequence shown here is derived from an EMBL/GenBank/DDBJ whole genome shotgun (WGS) entry which is preliminary data.</text>
</comment>
<organism evidence="4 5">
    <name type="scientific">Gordonia aquimaris</name>
    <dbReference type="NCBI Taxonomy" id="2984863"/>
    <lineage>
        <taxon>Bacteria</taxon>
        <taxon>Bacillati</taxon>
        <taxon>Actinomycetota</taxon>
        <taxon>Actinomycetes</taxon>
        <taxon>Mycobacteriales</taxon>
        <taxon>Gordoniaceae</taxon>
        <taxon>Gordonia</taxon>
    </lineage>
</organism>
<dbReference type="InterPro" id="IPR051325">
    <property type="entry name" value="Nudix_hydrolase_domain"/>
</dbReference>
<evidence type="ECO:0000256" key="1">
    <source>
        <dbReference type="ARBA" id="ARBA00022801"/>
    </source>
</evidence>
<dbReference type="PANTHER" id="PTHR21340">
    <property type="entry name" value="DIADENOSINE 5,5-P1,P4-TETRAPHOSPHATE PYROPHOSPHOHYDROLASE MUTT"/>
    <property type="match status" value="1"/>
</dbReference>
<dbReference type="PROSITE" id="PS51462">
    <property type="entry name" value="NUDIX"/>
    <property type="match status" value="1"/>
</dbReference>
<dbReference type="SUPFAM" id="SSF55811">
    <property type="entry name" value="Nudix"/>
    <property type="match status" value="1"/>
</dbReference>
<dbReference type="GO" id="GO:0006754">
    <property type="term" value="P:ATP biosynthetic process"/>
    <property type="evidence" value="ECO:0007669"/>
    <property type="project" value="TreeGrafter"/>
</dbReference>
<evidence type="ECO:0000256" key="2">
    <source>
        <dbReference type="SAM" id="MobiDB-lite"/>
    </source>
</evidence>
<dbReference type="PANTHER" id="PTHR21340:SF7">
    <property type="entry name" value="NUDIX HYDROLASE DOMAIN-CONTAINING PROTEIN"/>
    <property type="match status" value="1"/>
</dbReference>